<evidence type="ECO:0000313" key="3">
    <source>
        <dbReference type="EMBL" id="KAF3524334.1"/>
    </source>
</evidence>
<reference evidence="1" key="2">
    <citation type="submission" date="2019-12" db="EMBL/GenBank/DDBJ databases">
        <title>Genome sequencing and annotation of Brassica cretica.</title>
        <authorList>
            <person name="Studholme D.J."/>
            <person name="Sarris P.F."/>
        </authorList>
    </citation>
    <scope>NUCLEOTIDE SEQUENCE</scope>
    <source>
        <strain evidence="2">PFS-001/15</strain>
        <strain evidence="1">PFS-102/07</strain>
        <tissue evidence="1">Leaf</tissue>
    </source>
</reference>
<dbReference type="Proteomes" id="UP000712281">
    <property type="component" value="Unassembled WGS sequence"/>
</dbReference>
<organism evidence="1">
    <name type="scientific">Brassica cretica</name>
    <name type="common">Mustard</name>
    <dbReference type="NCBI Taxonomy" id="69181"/>
    <lineage>
        <taxon>Eukaryota</taxon>
        <taxon>Viridiplantae</taxon>
        <taxon>Streptophyta</taxon>
        <taxon>Embryophyta</taxon>
        <taxon>Tracheophyta</taxon>
        <taxon>Spermatophyta</taxon>
        <taxon>Magnoliopsida</taxon>
        <taxon>eudicotyledons</taxon>
        <taxon>Gunneridae</taxon>
        <taxon>Pentapetalae</taxon>
        <taxon>rosids</taxon>
        <taxon>malvids</taxon>
        <taxon>Brassicales</taxon>
        <taxon>Brassicaceae</taxon>
        <taxon>Brassiceae</taxon>
        <taxon>Brassica</taxon>
    </lineage>
</organism>
<gene>
    <name evidence="2" type="ORF">F2Q68_00044744</name>
    <name evidence="3" type="ORF">F2Q69_00048719</name>
    <name evidence="1" type="ORF">F2Q70_00043734</name>
</gene>
<dbReference type="AlphaFoldDB" id="A0A8S9KM61"/>
<proteinExistence type="predicted"/>
<evidence type="ECO:0000313" key="2">
    <source>
        <dbReference type="EMBL" id="KAF2607686.1"/>
    </source>
</evidence>
<sequence length="103" mass="11421">MFISFSVCGRTRGGDTLIDVFPSHRTITVSTRLGDQIQSGKSPFLFASTVHESLFDKNLIVCNHTFGKYNRFLFTGRTILTENNLQSAAALIDRSFKSADVVS</sequence>
<protein>
    <submittedName>
        <fullName evidence="1">Uncharacterized protein</fullName>
    </submittedName>
</protein>
<reference evidence="3" key="1">
    <citation type="submission" date="2019-12" db="EMBL/GenBank/DDBJ databases">
        <title>Genome sequencing and annotation of Brassica cretica.</title>
        <authorList>
            <person name="Studholme D.J."/>
            <person name="Sarris P."/>
        </authorList>
    </citation>
    <scope>NUCLEOTIDE SEQUENCE</scope>
    <source>
        <strain evidence="3">PFS-109/04</strain>
        <tissue evidence="3">Leaf</tissue>
    </source>
</reference>
<dbReference type="EMBL" id="QGKX02001347">
    <property type="protein sequence ID" value="KAF3524334.1"/>
    <property type="molecule type" value="Genomic_DNA"/>
</dbReference>
<dbReference type="EMBL" id="QGKY02000164">
    <property type="protein sequence ID" value="KAF2594638.1"/>
    <property type="molecule type" value="Genomic_DNA"/>
</dbReference>
<comment type="caution">
    <text evidence="1">The sequence shown here is derived from an EMBL/GenBank/DDBJ whole genome shotgun (WGS) entry which is preliminary data.</text>
</comment>
<dbReference type="EMBL" id="QGKW02000276">
    <property type="protein sequence ID" value="KAF2607686.1"/>
    <property type="molecule type" value="Genomic_DNA"/>
</dbReference>
<accession>A0A8S9KM61</accession>
<evidence type="ECO:0000313" key="1">
    <source>
        <dbReference type="EMBL" id="KAF2594638.1"/>
    </source>
</evidence>
<name>A0A8S9KM61_BRACR</name>
<dbReference type="Proteomes" id="UP000712600">
    <property type="component" value="Unassembled WGS sequence"/>
</dbReference>